<evidence type="ECO:0000256" key="1">
    <source>
        <dbReference type="SAM" id="MobiDB-lite"/>
    </source>
</evidence>
<name>A0A2C5XE05_9HYPO</name>
<organism evidence="3 4">
    <name type="scientific">Ophiocordyceps australis</name>
    <dbReference type="NCBI Taxonomy" id="1399860"/>
    <lineage>
        <taxon>Eukaryota</taxon>
        <taxon>Fungi</taxon>
        <taxon>Dikarya</taxon>
        <taxon>Ascomycota</taxon>
        <taxon>Pezizomycotina</taxon>
        <taxon>Sordariomycetes</taxon>
        <taxon>Hypocreomycetidae</taxon>
        <taxon>Hypocreales</taxon>
        <taxon>Ophiocordycipitaceae</taxon>
        <taxon>Ophiocordyceps</taxon>
    </lineage>
</organism>
<gene>
    <name evidence="3" type="ORF">CDD81_3670</name>
</gene>
<feature type="transmembrane region" description="Helical" evidence="2">
    <location>
        <begin position="72"/>
        <end position="93"/>
    </location>
</feature>
<evidence type="ECO:0000313" key="3">
    <source>
        <dbReference type="EMBL" id="PHH59168.1"/>
    </source>
</evidence>
<proteinExistence type="predicted"/>
<dbReference type="STRING" id="1399860.A0A2C5XE05"/>
<keyword evidence="2" id="KW-1133">Transmembrane helix</keyword>
<evidence type="ECO:0008006" key="5">
    <source>
        <dbReference type="Google" id="ProtNLM"/>
    </source>
</evidence>
<dbReference type="AlphaFoldDB" id="A0A2C5XE05"/>
<protein>
    <recommendedName>
        <fullName evidence="5">MFS maltose permease</fullName>
    </recommendedName>
</protein>
<feature type="region of interest" description="Disordered" evidence="1">
    <location>
        <begin position="217"/>
        <end position="241"/>
    </location>
</feature>
<sequence>MRPRLQRLTPPSPLRSPNLFYSRLVVHHAKLTCSRARPSLPFLAPPNANSAIASRSFTSVNKLWLKHEAKLVVRYTLSLWGIACCILGISFLINEELNERKVPTPHDWPFLTRKYLRDAHLSKSPQDGQVDWHQTLQLSRIVVLYLQDETNRGKRVVKPLTEKEDMSPQEIEFISYDISAMPEESRRGYYDALMLAAKAAEHLDGWVRDRSRDIISPPEYVIGPSNPRPAPLPPKSERAPREEDCEIAYPVADNWYIKALATEGFTHRQKMNVALEYATFSEFKGQREGADALYNLALAEASQDIAPQDLPYDPKTLVVKSDASPPSQNVFDALTAIATSKARRGDVASALPMFISLLRARRSLSDTRPKPTSKPKKLKDYEIIMQFFAQPPYPPPPPDGTQIPWRDALERCQEASLSLYIGEILFSQLHGGEGLAWTRDSVDLSEEQLRRLNRQEEDKEAKQTCRECLVSGIDNWTTMVSRLARAEEEKKMSSPKPSPFSLWKRPEEDGRWEAEQAVVEERKRRTRELIEDLTPPSTLIPSFFKA</sequence>
<evidence type="ECO:0000256" key="2">
    <source>
        <dbReference type="SAM" id="Phobius"/>
    </source>
</evidence>
<evidence type="ECO:0000313" key="4">
    <source>
        <dbReference type="Proteomes" id="UP000226192"/>
    </source>
</evidence>
<dbReference type="Proteomes" id="UP000226192">
    <property type="component" value="Unassembled WGS sequence"/>
</dbReference>
<dbReference type="OrthoDB" id="5408102at2759"/>
<accession>A0A2C5XE05</accession>
<reference evidence="3 4" key="1">
    <citation type="submission" date="2017-06" db="EMBL/GenBank/DDBJ databases">
        <title>Ant-infecting Ophiocordyceps genomes reveal a high diversity of potential behavioral manipulation genes and a possible major role for enterotoxins.</title>
        <authorList>
            <person name="De Bekker C."/>
            <person name="Evans H.C."/>
            <person name="Brachmann A."/>
            <person name="Hughes D.P."/>
        </authorList>
    </citation>
    <scope>NUCLEOTIDE SEQUENCE [LARGE SCALE GENOMIC DNA]</scope>
    <source>
        <strain evidence="3 4">Map64</strain>
    </source>
</reference>
<comment type="caution">
    <text evidence="3">The sequence shown here is derived from an EMBL/GenBank/DDBJ whole genome shotgun (WGS) entry which is preliminary data.</text>
</comment>
<keyword evidence="4" id="KW-1185">Reference proteome</keyword>
<keyword evidence="2" id="KW-0812">Transmembrane</keyword>
<dbReference type="EMBL" id="NJET01000232">
    <property type="protein sequence ID" value="PHH59168.1"/>
    <property type="molecule type" value="Genomic_DNA"/>
</dbReference>
<keyword evidence="2" id="KW-0472">Membrane</keyword>